<gene>
    <name evidence="1" type="ORF">NCTC9177_01837</name>
</gene>
<evidence type="ECO:0008006" key="3">
    <source>
        <dbReference type="Google" id="ProtNLM"/>
    </source>
</evidence>
<dbReference type="Proteomes" id="UP000254545">
    <property type="component" value="Unassembled WGS sequence"/>
</dbReference>
<dbReference type="AlphaFoldDB" id="A0A7H4MCF7"/>
<name>A0A7H4MCF7_KLEVA</name>
<dbReference type="RefSeq" id="WP_122463366.1">
    <property type="nucleotide sequence ID" value="NZ_UTAB01000015.1"/>
</dbReference>
<evidence type="ECO:0000313" key="2">
    <source>
        <dbReference type="Proteomes" id="UP000254545"/>
    </source>
</evidence>
<sequence>MKVSDWIQQNIRYSAQLEPDTLEAVSDFTLMWSIFEASEAYNENVVDQIRVLSKRVARDMPSDAIDSQLSYWSKRYIHESGEPTEHFHYLYFREASQTEKTLDVLRNKKTSFEDKIEVCLLIVYRYRNNLFHGIKDITLLNSQVVNLRNAIELLQIIMPYSGRYLFLGA</sequence>
<proteinExistence type="predicted"/>
<organism evidence="1 2">
    <name type="scientific">Klebsiella variicola</name>
    <dbReference type="NCBI Taxonomy" id="244366"/>
    <lineage>
        <taxon>Bacteria</taxon>
        <taxon>Pseudomonadati</taxon>
        <taxon>Pseudomonadota</taxon>
        <taxon>Gammaproteobacteria</taxon>
        <taxon>Enterobacterales</taxon>
        <taxon>Enterobacteriaceae</taxon>
        <taxon>Klebsiella/Raoultella group</taxon>
        <taxon>Klebsiella</taxon>
        <taxon>Klebsiella pneumoniae complex</taxon>
    </lineage>
</organism>
<evidence type="ECO:0000313" key="1">
    <source>
        <dbReference type="EMBL" id="STS88007.1"/>
    </source>
</evidence>
<accession>A0A7H4MCF7</accession>
<reference evidence="1 2" key="1">
    <citation type="submission" date="2018-06" db="EMBL/GenBank/DDBJ databases">
        <authorList>
            <consortium name="Pathogen Informatics"/>
            <person name="Doyle S."/>
        </authorList>
    </citation>
    <scope>NUCLEOTIDE SEQUENCE [LARGE SCALE GENOMIC DNA]</scope>
    <source>
        <strain evidence="1 2">NCTC9177</strain>
    </source>
</reference>
<dbReference type="EMBL" id="UGKR01000003">
    <property type="protein sequence ID" value="STS88007.1"/>
    <property type="molecule type" value="Genomic_DNA"/>
</dbReference>
<protein>
    <recommendedName>
        <fullName evidence="3">Apea-like HEPN domain-containing protein</fullName>
    </recommendedName>
</protein>
<comment type="caution">
    <text evidence="1">The sequence shown here is derived from an EMBL/GenBank/DDBJ whole genome shotgun (WGS) entry which is preliminary data.</text>
</comment>